<keyword evidence="4" id="KW-0547">Nucleotide-binding</keyword>
<evidence type="ECO:0000313" key="10">
    <source>
        <dbReference type="Proteomes" id="UP001151071"/>
    </source>
</evidence>
<keyword evidence="5" id="KW-0378">Hydrolase</keyword>
<keyword evidence="3" id="KW-0479">Metal-binding</keyword>
<name>A0A9X3TM74_9BACL</name>
<comment type="caution">
    <text evidence="9">The sequence shown here is derived from an EMBL/GenBank/DDBJ whole genome shotgun (WGS) entry which is preliminary data.</text>
</comment>
<dbReference type="Proteomes" id="UP001151071">
    <property type="component" value="Unassembled WGS sequence"/>
</dbReference>
<dbReference type="GO" id="GO:0005525">
    <property type="term" value="F:GTP binding"/>
    <property type="evidence" value="ECO:0007669"/>
    <property type="project" value="UniProtKB-KW"/>
</dbReference>
<comment type="similarity">
    <text evidence="1">Belongs to the SIMIBI class G3E GTPase family. HypB/HupM subfamily.</text>
</comment>
<sequence>MSQRIYLQQQVLQGNQRWAQENRTRFQEHALLVVNVIGSPGAGKTTLLESMIPYMKRNVAVGVIEGDVATTIDSERMARCGIQTVQINTHGACHLDAKMIASASRHFSLSELDLLIIENVGNLVCPTDFDLGEEIRVVVLSTAEGSDKVQKYPAVFQQAHAVVLNKIDLLPYVSFDLDVFHKELFHLNKDIRLFPVSALKGKGVEEFSDWLMTTRGEAGWKG</sequence>
<evidence type="ECO:0000256" key="7">
    <source>
        <dbReference type="ARBA" id="ARBA00023134"/>
    </source>
</evidence>
<dbReference type="SUPFAM" id="SSF52540">
    <property type="entry name" value="P-loop containing nucleoside triphosphate hydrolases"/>
    <property type="match status" value="1"/>
</dbReference>
<evidence type="ECO:0000313" key="9">
    <source>
        <dbReference type="EMBL" id="MDA5107077.1"/>
    </source>
</evidence>
<feature type="domain" description="CobW/HypB/UreG nucleotide-binding" evidence="8">
    <location>
        <begin position="33"/>
        <end position="192"/>
    </location>
</feature>
<dbReference type="InterPro" id="IPR004392">
    <property type="entry name" value="Hyd_mat_HypB"/>
</dbReference>
<keyword evidence="6" id="KW-0862">Zinc</keyword>
<dbReference type="Pfam" id="PF02492">
    <property type="entry name" value="cobW"/>
    <property type="match status" value="1"/>
</dbReference>
<dbReference type="GO" id="GO:0016151">
    <property type="term" value="F:nickel cation binding"/>
    <property type="evidence" value="ECO:0007669"/>
    <property type="project" value="InterPro"/>
</dbReference>
<keyword evidence="2" id="KW-0533">Nickel</keyword>
<evidence type="ECO:0000256" key="2">
    <source>
        <dbReference type="ARBA" id="ARBA00022596"/>
    </source>
</evidence>
<organism evidence="9 10">
    <name type="scientific">Brevibacillus thermoruber</name>
    <dbReference type="NCBI Taxonomy" id="33942"/>
    <lineage>
        <taxon>Bacteria</taxon>
        <taxon>Bacillati</taxon>
        <taxon>Bacillota</taxon>
        <taxon>Bacilli</taxon>
        <taxon>Bacillales</taxon>
        <taxon>Paenibacillaceae</taxon>
        <taxon>Brevibacillus</taxon>
    </lineage>
</organism>
<evidence type="ECO:0000256" key="6">
    <source>
        <dbReference type="ARBA" id="ARBA00022833"/>
    </source>
</evidence>
<dbReference type="GO" id="GO:0003924">
    <property type="term" value="F:GTPase activity"/>
    <property type="evidence" value="ECO:0007669"/>
    <property type="project" value="InterPro"/>
</dbReference>
<gene>
    <name evidence="9" type="primary">hypB</name>
    <name evidence="9" type="ORF">O3V59_01760</name>
</gene>
<keyword evidence="10" id="KW-1185">Reference proteome</keyword>
<protein>
    <submittedName>
        <fullName evidence="9">Hydrogenase nickel incorporation protein HypB</fullName>
    </submittedName>
</protein>
<dbReference type="PANTHER" id="PTHR30134">
    <property type="entry name" value="HYDROGENASE PROTEIN ASSEMBLY PROTEIN, NICKEL CHAPERONE"/>
    <property type="match status" value="1"/>
</dbReference>
<dbReference type="InterPro" id="IPR027417">
    <property type="entry name" value="P-loop_NTPase"/>
</dbReference>
<dbReference type="RefSeq" id="WP_271139349.1">
    <property type="nucleotide sequence ID" value="NZ_JAPYYP010000002.1"/>
</dbReference>
<evidence type="ECO:0000256" key="3">
    <source>
        <dbReference type="ARBA" id="ARBA00022723"/>
    </source>
</evidence>
<proteinExistence type="inferred from homology"/>
<dbReference type="PIRSF" id="PIRSF005624">
    <property type="entry name" value="Ni-bind_GTPase"/>
    <property type="match status" value="1"/>
</dbReference>
<dbReference type="InterPro" id="IPR003495">
    <property type="entry name" value="CobW/HypB/UreG_nucleotide-bd"/>
</dbReference>
<reference evidence="9" key="1">
    <citation type="submission" date="2022-12" db="EMBL/GenBank/DDBJ databases">
        <title>Draft genome sequence of the thermophilic strain Brevibacillus thermoruber HT42, isolated from Los Humeros, Puebla, Mexico, with biotechnological potential.</title>
        <authorList>
            <person name="Lara Sanchez J."/>
            <person name="Solis Palacios R."/>
            <person name="Bustos Baena A.S."/>
            <person name="Ruz Baez A.E."/>
            <person name="Espinosa Luna G."/>
            <person name="Oliart Ros R.M."/>
        </authorList>
    </citation>
    <scope>NUCLEOTIDE SEQUENCE</scope>
    <source>
        <strain evidence="9">HT42</strain>
    </source>
</reference>
<keyword evidence="7" id="KW-0342">GTP-binding</keyword>
<dbReference type="GO" id="GO:0051604">
    <property type="term" value="P:protein maturation"/>
    <property type="evidence" value="ECO:0007669"/>
    <property type="project" value="InterPro"/>
</dbReference>
<dbReference type="Gene3D" id="3.40.50.300">
    <property type="entry name" value="P-loop containing nucleotide triphosphate hydrolases"/>
    <property type="match status" value="1"/>
</dbReference>
<evidence type="ECO:0000259" key="8">
    <source>
        <dbReference type="Pfam" id="PF02492"/>
    </source>
</evidence>
<dbReference type="AlphaFoldDB" id="A0A9X3TM74"/>
<dbReference type="PANTHER" id="PTHR30134:SF2">
    <property type="entry name" value="HYDROGENASE MATURATION FACTOR HYPB"/>
    <property type="match status" value="1"/>
</dbReference>
<accession>A0A9X3TM74</accession>
<evidence type="ECO:0000256" key="5">
    <source>
        <dbReference type="ARBA" id="ARBA00022801"/>
    </source>
</evidence>
<evidence type="ECO:0000256" key="4">
    <source>
        <dbReference type="ARBA" id="ARBA00022741"/>
    </source>
</evidence>
<evidence type="ECO:0000256" key="1">
    <source>
        <dbReference type="ARBA" id="ARBA00006211"/>
    </source>
</evidence>
<dbReference type="GO" id="GO:0008270">
    <property type="term" value="F:zinc ion binding"/>
    <property type="evidence" value="ECO:0007669"/>
    <property type="project" value="TreeGrafter"/>
</dbReference>
<dbReference type="NCBIfam" id="TIGR00073">
    <property type="entry name" value="hypB"/>
    <property type="match status" value="1"/>
</dbReference>
<dbReference type="EMBL" id="JAPYYP010000002">
    <property type="protein sequence ID" value="MDA5107077.1"/>
    <property type="molecule type" value="Genomic_DNA"/>
</dbReference>